<dbReference type="RefSeq" id="XP_066669939.1">
    <property type="nucleotide sequence ID" value="XM_066811016.1"/>
</dbReference>
<sequence>MYNHGYQPGRAGGGGGTDLPQWQWGMPSCGTNRAIPGENVANGYDGLPRPHYHNTPGAGFQPGPYDSPAYMYPQTGAYGPYTGYPGAWGPQ</sequence>
<feature type="region of interest" description="Disordered" evidence="1">
    <location>
        <begin position="1"/>
        <end position="25"/>
    </location>
</feature>
<comment type="caution">
    <text evidence="2">The sequence shown here is derived from an EMBL/GenBank/DDBJ whole genome shotgun (WGS) entry which is preliminary data.</text>
</comment>
<dbReference type="Proteomes" id="UP001433268">
    <property type="component" value="Unassembled WGS sequence"/>
</dbReference>
<evidence type="ECO:0000313" key="2">
    <source>
        <dbReference type="EMBL" id="KAK8085430.1"/>
    </source>
</evidence>
<dbReference type="GeneID" id="92044076"/>
<feature type="region of interest" description="Disordered" evidence="1">
    <location>
        <begin position="40"/>
        <end position="60"/>
    </location>
</feature>
<gene>
    <name evidence="2" type="ORF">PG997_006701</name>
</gene>
<reference evidence="2 3" key="1">
    <citation type="submission" date="2023-01" db="EMBL/GenBank/DDBJ databases">
        <title>Analysis of 21 Apiospora genomes using comparative genomics revels a genus with tremendous synthesis potential of carbohydrate active enzymes and secondary metabolites.</title>
        <authorList>
            <person name="Sorensen T."/>
        </authorList>
    </citation>
    <scope>NUCLEOTIDE SEQUENCE [LARGE SCALE GENOMIC DNA]</scope>
    <source>
        <strain evidence="2 3">CBS 114990</strain>
    </source>
</reference>
<dbReference type="EMBL" id="JAQQWN010000005">
    <property type="protein sequence ID" value="KAK8085430.1"/>
    <property type="molecule type" value="Genomic_DNA"/>
</dbReference>
<protein>
    <submittedName>
        <fullName evidence="2">Uncharacterized protein</fullName>
    </submittedName>
</protein>
<organism evidence="2 3">
    <name type="scientific">Apiospora hydei</name>
    <dbReference type="NCBI Taxonomy" id="1337664"/>
    <lineage>
        <taxon>Eukaryota</taxon>
        <taxon>Fungi</taxon>
        <taxon>Dikarya</taxon>
        <taxon>Ascomycota</taxon>
        <taxon>Pezizomycotina</taxon>
        <taxon>Sordariomycetes</taxon>
        <taxon>Xylariomycetidae</taxon>
        <taxon>Amphisphaeriales</taxon>
        <taxon>Apiosporaceae</taxon>
        <taxon>Apiospora</taxon>
    </lineage>
</organism>
<proteinExistence type="predicted"/>
<evidence type="ECO:0000256" key="1">
    <source>
        <dbReference type="SAM" id="MobiDB-lite"/>
    </source>
</evidence>
<name>A0ABR1WRR8_9PEZI</name>
<accession>A0ABR1WRR8</accession>
<evidence type="ECO:0000313" key="3">
    <source>
        <dbReference type="Proteomes" id="UP001433268"/>
    </source>
</evidence>
<keyword evidence="3" id="KW-1185">Reference proteome</keyword>